<dbReference type="Proteomes" id="UP000230922">
    <property type="component" value="Unassembled WGS sequence"/>
</dbReference>
<reference evidence="2" key="1">
    <citation type="submission" date="2017-09" db="EMBL/GenBank/DDBJ databases">
        <title>Depth-based differentiation of microbial function through sediment-hosted aquifers and enrichment of novel symbionts in the deep terrestrial subsurface.</title>
        <authorList>
            <person name="Probst A.J."/>
            <person name="Ladd B."/>
            <person name="Jarett J.K."/>
            <person name="Geller-Mcgrath D.E."/>
            <person name="Sieber C.M.K."/>
            <person name="Emerson J.B."/>
            <person name="Anantharaman K."/>
            <person name="Thomas B.C."/>
            <person name="Malmstrom R."/>
            <person name="Stieglmeier M."/>
            <person name="Klingl A."/>
            <person name="Woyke T."/>
            <person name="Ryan C.M."/>
            <person name="Banfield J.F."/>
        </authorList>
    </citation>
    <scope>NUCLEOTIDE SEQUENCE [LARGE SCALE GENOMIC DNA]</scope>
</reference>
<organism evidence="1 2">
    <name type="scientific">Candidatus Doudnabacteria bacterium CG10_big_fil_rev_8_21_14_0_10_42_18</name>
    <dbReference type="NCBI Taxonomy" id="1974552"/>
    <lineage>
        <taxon>Bacteria</taxon>
        <taxon>Candidatus Doudnaibacteriota</taxon>
    </lineage>
</organism>
<dbReference type="EMBL" id="PFAK01000046">
    <property type="protein sequence ID" value="PIR96100.1"/>
    <property type="molecule type" value="Genomic_DNA"/>
</dbReference>
<gene>
    <name evidence="1" type="ORF">COT92_02750</name>
</gene>
<comment type="caution">
    <text evidence="1">The sequence shown here is derived from an EMBL/GenBank/DDBJ whole genome shotgun (WGS) entry which is preliminary data.</text>
</comment>
<evidence type="ECO:0000313" key="1">
    <source>
        <dbReference type="EMBL" id="PIR96100.1"/>
    </source>
</evidence>
<proteinExistence type="predicted"/>
<protein>
    <submittedName>
        <fullName evidence="1">Uncharacterized protein</fullName>
    </submittedName>
</protein>
<dbReference type="AlphaFoldDB" id="A0A2H0VCS5"/>
<evidence type="ECO:0000313" key="2">
    <source>
        <dbReference type="Proteomes" id="UP000230922"/>
    </source>
</evidence>
<name>A0A2H0VCS5_9BACT</name>
<accession>A0A2H0VCS5</accession>
<sequence>MKEINPQRAAYNEWLKKNKDNPFAELSDDEKTEALRAIDKEMSAPEKPVWNREYNAKFIPPVLPKGEEKKNKEDE</sequence>